<evidence type="ECO:0000256" key="2">
    <source>
        <dbReference type="ARBA" id="ARBA00022801"/>
    </source>
</evidence>
<keyword evidence="10" id="KW-1185">Reference proteome</keyword>
<gene>
    <name evidence="9" type="ORF">BBOH_1224</name>
</gene>
<proteinExistence type="inferred from homology"/>
<dbReference type="AlphaFoldDB" id="A0A086ZEL4"/>
<dbReference type="InterPro" id="IPR001547">
    <property type="entry name" value="Glyco_hydro_5"/>
</dbReference>
<dbReference type="RefSeq" id="WP_044098237.1">
    <property type="nucleotide sequence ID" value="NZ_JDUS01000017.1"/>
</dbReference>
<evidence type="ECO:0000256" key="6">
    <source>
        <dbReference type="ARBA" id="ARBA00023326"/>
    </source>
</evidence>
<keyword evidence="5 7" id="KW-0326">Glycosidase</keyword>
<dbReference type="Gene3D" id="3.20.20.80">
    <property type="entry name" value="Glycosidases"/>
    <property type="match status" value="1"/>
</dbReference>
<protein>
    <submittedName>
        <fullName evidence="9">Endoglucanase</fullName>
        <ecNumber evidence="9">3.2.1.4</ecNumber>
    </submittedName>
</protein>
<dbReference type="PANTHER" id="PTHR31297:SF41">
    <property type="entry name" value="ENDOGLUCANASE, PUTATIVE (AFU_ORTHOLOGUE AFUA_5G01830)-RELATED"/>
    <property type="match status" value="1"/>
</dbReference>
<dbReference type="GO" id="GO:0008422">
    <property type="term" value="F:beta-glucosidase activity"/>
    <property type="evidence" value="ECO:0007669"/>
    <property type="project" value="TreeGrafter"/>
</dbReference>
<evidence type="ECO:0000256" key="5">
    <source>
        <dbReference type="ARBA" id="ARBA00023295"/>
    </source>
</evidence>
<evidence type="ECO:0000256" key="7">
    <source>
        <dbReference type="RuleBase" id="RU361153"/>
    </source>
</evidence>
<dbReference type="EMBL" id="JGYP01000004">
    <property type="protein sequence ID" value="KFI44964.1"/>
    <property type="molecule type" value="Genomic_DNA"/>
</dbReference>
<keyword evidence="6" id="KW-0624">Polysaccharide degradation</keyword>
<dbReference type="SUPFAM" id="SSF51445">
    <property type="entry name" value="(Trans)glycosidases"/>
    <property type="match status" value="1"/>
</dbReference>
<dbReference type="OrthoDB" id="9800955at2"/>
<comment type="similarity">
    <text evidence="1 7">Belongs to the glycosyl hydrolase 5 (cellulase A) family.</text>
</comment>
<sequence length="368" mass="41102">MVSAIDFVKDLGLGWNAGNTLDAFPCEGERDRSLAARKGWSPDDQQRLWHNEPLTLDIFRNVSKAGFATVRIPVTWRDWVDADGEVDPAFLGTVRHAVDDALEAGLNVIVNVHHDGSVGDELWIRKASKDYEGVSRRYEGLWRAIATCFKDYDERLVLEGANEVGFPDMPMDGAYEVLNRLNQLFVDTVRATGSANADRFLLIPGYDADTAKSCDPRYQLPQDSVADRLIQSIHYYSPSEFAIAEHDCSWCDNPKLTWGTDAEVAAMRADFDALQRRFVDAGVPVIIGEYAVLTGEVDHKDHASNVRWLEAVTRNACERGMCPIIWDTSSKEMCFVDRATGEFFDPVVASMFAAVRRDFCFAGQDAGQ</sequence>
<keyword evidence="3" id="KW-0136">Cellulose degradation</keyword>
<dbReference type="InterPro" id="IPR050386">
    <property type="entry name" value="Glycosyl_hydrolase_5"/>
</dbReference>
<name>A0A086ZEL4_9BIFI</name>
<dbReference type="Proteomes" id="UP000029096">
    <property type="component" value="Unassembled WGS sequence"/>
</dbReference>
<dbReference type="InterPro" id="IPR017853">
    <property type="entry name" value="GH"/>
</dbReference>
<dbReference type="GO" id="GO:0009986">
    <property type="term" value="C:cell surface"/>
    <property type="evidence" value="ECO:0007669"/>
    <property type="project" value="TreeGrafter"/>
</dbReference>
<evidence type="ECO:0000259" key="8">
    <source>
        <dbReference type="Pfam" id="PF00150"/>
    </source>
</evidence>
<dbReference type="GO" id="GO:0008810">
    <property type="term" value="F:cellulase activity"/>
    <property type="evidence" value="ECO:0007669"/>
    <property type="project" value="UniProtKB-EC"/>
</dbReference>
<dbReference type="GO" id="GO:0005576">
    <property type="term" value="C:extracellular region"/>
    <property type="evidence" value="ECO:0007669"/>
    <property type="project" value="TreeGrafter"/>
</dbReference>
<dbReference type="EC" id="3.2.1.4" evidence="9"/>
<dbReference type="STRING" id="1437606.BBOH_1224"/>
<keyword evidence="4" id="KW-0119">Carbohydrate metabolism</keyword>
<dbReference type="Pfam" id="PF00150">
    <property type="entry name" value="Cellulase"/>
    <property type="match status" value="1"/>
</dbReference>
<dbReference type="eggNOG" id="COG2730">
    <property type="taxonomic scope" value="Bacteria"/>
</dbReference>
<evidence type="ECO:0000313" key="9">
    <source>
        <dbReference type="EMBL" id="KFI44964.1"/>
    </source>
</evidence>
<comment type="caution">
    <text evidence="9">The sequence shown here is derived from an EMBL/GenBank/DDBJ whole genome shotgun (WGS) entry which is preliminary data.</text>
</comment>
<organism evidence="9 10">
    <name type="scientific">Bifidobacterium bohemicum DSM 22767</name>
    <dbReference type="NCBI Taxonomy" id="1437606"/>
    <lineage>
        <taxon>Bacteria</taxon>
        <taxon>Bacillati</taxon>
        <taxon>Actinomycetota</taxon>
        <taxon>Actinomycetes</taxon>
        <taxon>Bifidobacteriales</taxon>
        <taxon>Bifidobacteriaceae</taxon>
        <taxon>Bifidobacterium</taxon>
    </lineage>
</organism>
<evidence type="ECO:0000313" key="10">
    <source>
        <dbReference type="Proteomes" id="UP000029096"/>
    </source>
</evidence>
<evidence type="ECO:0000256" key="1">
    <source>
        <dbReference type="ARBA" id="ARBA00005641"/>
    </source>
</evidence>
<dbReference type="PANTHER" id="PTHR31297">
    <property type="entry name" value="GLUCAN ENDO-1,6-BETA-GLUCOSIDASE B"/>
    <property type="match status" value="1"/>
</dbReference>
<feature type="domain" description="Glycoside hydrolase family 5" evidence="8">
    <location>
        <begin position="49"/>
        <end position="330"/>
    </location>
</feature>
<keyword evidence="2 7" id="KW-0378">Hydrolase</keyword>
<evidence type="ECO:0000256" key="4">
    <source>
        <dbReference type="ARBA" id="ARBA00023277"/>
    </source>
</evidence>
<accession>A0A086ZEL4</accession>
<evidence type="ECO:0000256" key="3">
    <source>
        <dbReference type="ARBA" id="ARBA00023001"/>
    </source>
</evidence>
<dbReference type="GO" id="GO:0030245">
    <property type="term" value="P:cellulose catabolic process"/>
    <property type="evidence" value="ECO:0007669"/>
    <property type="project" value="UniProtKB-KW"/>
</dbReference>
<reference evidence="9 10" key="1">
    <citation type="submission" date="2014-03" db="EMBL/GenBank/DDBJ databases">
        <title>Genomics of Bifidobacteria.</title>
        <authorList>
            <person name="Ventura M."/>
            <person name="Milani C."/>
            <person name="Lugli G.A."/>
        </authorList>
    </citation>
    <scope>NUCLEOTIDE SEQUENCE [LARGE SCALE GENOMIC DNA]</scope>
    <source>
        <strain evidence="9 10">DSM 22767</strain>
    </source>
</reference>